<keyword evidence="2" id="KW-1185">Reference proteome</keyword>
<reference evidence="1 2" key="1">
    <citation type="submission" date="2017-11" db="EMBL/GenBank/DDBJ databases">
        <title>De-novo sequencing of pomegranate (Punica granatum L.) genome.</title>
        <authorList>
            <person name="Akparov Z."/>
            <person name="Amiraslanov A."/>
            <person name="Hajiyeva S."/>
            <person name="Abbasov M."/>
            <person name="Kaur K."/>
            <person name="Hamwieh A."/>
            <person name="Solovyev V."/>
            <person name="Salamov A."/>
            <person name="Braich B."/>
            <person name="Kosarev P."/>
            <person name="Mahmoud A."/>
            <person name="Hajiyev E."/>
            <person name="Babayeva S."/>
            <person name="Izzatullayeva V."/>
            <person name="Mammadov A."/>
            <person name="Mammadov A."/>
            <person name="Sharifova S."/>
            <person name="Ojaghi J."/>
            <person name="Eynullazada K."/>
            <person name="Bayramov B."/>
            <person name="Abdulazimova A."/>
            <person name="Shahmuradov I."/>
        </authorList>
    </citation>
    <scope>NUCLEOTIDE SEQUENCE [LARGE SCALE GENOMIC DNA]</scope>
    <source>
        <strain evidence="2">cv. AG2017</strain>
        <tissue evidence="1">Leaf</tissue>
    </source>
</reference>
<proteinExistence type="predicted"/>
<evidence type="ECO:0000313" key="2">
    <source>
        <dbReference type="Proteomes" id="UP000233551"/>
    </source>
</evidence>
<protein>
    <submittedName>
        <fullName evidence="1">Uncharacterized protein</fullName>
    </submittedName>
</protein>
<comment type="caution">
    <text evidence="1">The sequence shown here is derived from an EMBL/GenBank/DDBJ whole genome shotgun (WGS) entry which is preliminary data.</text>
</comment>
<evidence type="ECO:0000313" key="1">
    <source>
        <dbReference type="EMBL" id="PKI45186.1"/>
    </source>
</evidence>
<dbReference type="AlphaFoldDB" id="A0A2I0IP30"/>
<accession>A0A2I0IP30</accession>
<dbReference type="Proteomes" id="UP000233551">
    <property type="component" value="Unassembled WGS sequence"/>
</dbReference>
<sequence>MRPSRGLELEPRLRVEAWALWGSRKSREKLGARLVTCSTSVACLQALFIGSCMGPPRALLGKATVDVQGRTGLSNRLLKCISFILPIAPLHLSRTLLLSRSPCSHVRTFVPNCRVMNSNSSYCRESFVGAGGPKWGADSLPLFGCMLD</sequence>
<gene>
    <name evidence="1" type="ORF">CRG98_034423</name>
</gene>
<name>A0A2I0IP30_PUNGR</name>
<organism evidence="1 2">
    <name type="scientific">Punica granatum</name>
    <name type="common">Pomegranate</name>
    <dbReference type="NCBI Taxonomy" id="22663"/>
    <lineage>
        <taxon>Eukaryota</taxon>
        <taxon>Viridiplantae</taxon>
        <taxon>Streptophyta</taxon>
        <taxon>Embryophyta</taxon>
        <taxon>Tracheophyta</taxon>
        <taxon>Spermatophyta</taxon>
        <taxon>Magnoliopsida</taxon>
        <taxon>eudicotyledons</taxon>
        <taxon>Gunneridae</taxon>
        <taxon>Pentapetalae</taxon>
        <taxon>rosids</taxon>
        <taxon>malvids</taxon>
        <taxon>Myrtales</taxon>
        <taxon>Lythraceae</taxon>
        <taxon>Punica</taxon>
    </lineage>
</organism>
<dbReference type="EMBL" id="PGOL01002765">
    <property type="protein sequence ID" value="PKI45186.1"/>
    <property type="molecule type" value="Genomic_DNA"/>
</dbReference>